<sequence length="466" mass="49766">MIPLTLQELALALDATLVGDGQVSIEAVSTDTRQIDHKALFVALVGDRFDGHDFLPQAEQAGACALVVSQAITSELPHLIVKDTKLALGAIAALVAERCQTKCVAITGSAGKTTVKEMTAAIIGKHHKVLATAGNFNNEIGVPLTLLRLTHQYTHGVIELGANHQGEIAYTTNLVKPKVALITNIGSAHLEGFGSEQGIANAKSEIFLGLPTQGVAIFDYHNQYAEQWLGKLSDKQVVTWSRQGAAEAQVRASHIELEQDSSQFVLSIGHESIDMCLPMAGLHNIDNALAASAAAYAMGIGIVEIATALEAGVFVKGRLDSQTLADGLTVIDDTYNANLASVKAAIDVLTNCRDEQTALVMGDMGELGGWARQHHHDAGAYAKENNVNALFTLGSLSEVAQHGFTSQAGHGEHFYEIDALMAALTEWLGQQSQPVRILVKGSRGAAMERVIERLQQWLRSKEEISC</sequence>
<dbReference type="InterPro" id="IPR036565">
    <property type="entry name" value="Mur-like_cat_sf"/>
</dbReference>
<dbReference type="GO" id="GO:0051301">
    <property type="term" value="P:cell division"/>
    <property type="evidence" value="ECO:0007669"/>
    <property type="project" value="UniProtKB-KW"/>
</dbReference>
<reference evidence="15" key="1">
    <citation type="submission" date="2020-09" db="EMBL/GenBank/DDBJ databases">
        <title>A novel bacterium of genus Neiella, isolated from South China Sea.</title>
        <authorList>
            <person name="Huang H."/>
            <person name="Mo K."/>
            <person name="Hu Y."/>
        </authorList>
    </citation>
    <scope>NUCLEOTIDE SEQUENCE</scope>
    <source>
        <strain evidence="15">HB171785</strain>
    </source>
</reference>
<dbReference type="PANTHER" id="PTHR43024:SF1">
    <property type="entry name" value="UDP-N-ACETYLMURAMOYL-TRIPEPTIDE--D-ALANYL-D-ALANINE LIGASE"/>
    <property type="match status" value="1"/>
</dbReference>
<keyword evidence="8 10" id="KW-0131">Cell cycle</keyword>
<proteinExistence type="inferred from homology"/>
<keyword evidence="16" id="KW-1185">Reference proteome</keyword>
<comment type="function">
    <text evidence="10 11">Involved in cell wall formation. Catalyzes the final step in the synthesis of UDP-N-acetylmuramoyl-pentapeptide, the precursor of murein.</text>
</comment>
<dbReference type="GO" id="GO:0047480">
    <property type="term" value="F:UDP-N-acetylmuramoyl-tripeptide-D-alanyl-D-alanine ligase activity"/>
    <property type="evidence" value="ECO:0007669"/>
    <property type="project" value="UniProtKB-UniRule"/>
</dbReference>
<dbReference type="GO" id="GO:0005524">
    <property type="term" value="F:ATP binding"/>
    <property type="evidence" value="ECO:0007669"/>
    <property type="project" value="UniProtKB-UniRule"/>
</dbReference>
<name>A0A8J6UET5_9GAMM</name>
<keyword evidence="1 10" id="KW-0963">Cytoplasm</keyword>
<dbReference type="InterPro" id="IPR005863">
    <property type="entry name" value="UDP-N-AcMur_synth"/>
</dbReference>
<dbReference type="InterPro" id="IPR035911">
    <property type="entry name" value="MurE/MurF_N"/>
</dbReference>
<evidence type="ECO:0000256" key="9">
    <source>
        <dbReference type="ARBA" id="ARBA00023316"/>
    </source>
</evidence>
<accession>A0A8J6UET5</accession>
<keyword evidence="5 10" id="KW-0067">ATP-binding</keyword>
<keyword evidence="7 10" id="KW-0573">Peptidoglycan synthesis</keyword>
<gene>
    <name evidence="10 15" type="primary">murF</name>
    <name evidence="15" type="ORF">IC617_10990</name>
</gene>
<dbReference type="UniPathway" id="UPA00219"/>
<dbReference type="GO" id="GO:0009252">
    <property type="term" value="P:peptidoglycan biosynthetic process"/>
    <property type="evidence" value="ECO:0007669"/>
    <property type="project" value="UniProtKB-UniRule"/>
</dbReference>
<protein>
    <recommendedName>
        <fullName evidence="10 11">UDP-N-acetylmuramoyl-tripeptide--D-alanyl-D-alanine ligase</fullName>
        <ecNumber evidence="10 11">6.3.2.10</ecNumber>
    </recommendedName>
    <alternativeName>
        <fullName evidence="10">D-alanyl-D-alanine-adding enzyme</fullName>
    </alternativeName>
</protein>
<keyword evidence="2 10" id="KW-0436">Ligase</keyword>
<evidence type="ECO:0000256" key="6">
    <source>
        <dbReference type="ARBA" id="ARBA00022960"/>
    </source>
</evidence>
<dbReference type="InterPro" id="IPR051046">
    <property type="entry name" value="MurCDEF_CellWall_CoF430Synth"/>
</dbReference>
<dbReference type="InterPro" id="IPR036615">
    <property type="entry name" value="Mur_ligase_C_dom_sf"/>
</dbReference>
<comment type="similarity">
    <text evidence="10">Belongs to the MurCDEF family. MurF subfamily.</text>
</comment>
<dbReference type="SUPFAM" id="SSF53623">
    <property type="entry name" value="MurD-like peptide ligases, catalytic domain"/>
    <property type="match status" value="1"/>
</dbReference>
<evidence type="ECO:0000256" key="11">
    <source>
        <dbReference type="RuleBase" id="RU004136"/>
    </source>
</evidence>
<evidence type="ECO:0000256" key="10">
    <source>
        <dbReference type="HAMAP-Rule" id="MF_02019"/>
    </source>
</evidence>
<evidence type="ECO:0000256" key="5">
    <source>
        <dbReference type="ARBA" id="ARBA00022840"/>
    </source>
</evidence>
<dbReference type="Pfam" id="PF02875">
    <property type="entry name" value="Mur_ligase_C"/>
    <property type="match status" value="1"/>
</dbReference>
<dbReference type="RefSeq" id="WP_191145040.1">
    <property type="nucleotide sequence ID" value="NZ_JACXAF010000013.1"/>
</dbReference>
<dbReference type="HAMAP" id="MF_02019">
    <property type="entry name" value="MurF"/>
    <property type="match status" value="1"/>
</dbReference>
<evidence type="ECO:0000256" key="7">
    <source>
        <dbReference type="ARBA" id="ARBA00022984"/>
    </source>
</evidence>
<dbReference type="Gene3D" id="3.40.1190.10">
    <property type="entry name" value="Mur-like, catalytic domain"/>
    <property type="match status" value="1"/>
</dbReference>
<feature type="domain" description="Mur ligase C-terminal" evidence="13">
    <location>
        <begin position="317"/>
        <end position="443"/>
    </location>
</feature>
<dbReference type="EMBL" id="JACXAF010000013">
    <property type="protein sequence ID" value="MBD1389954.1"/>
    <property type="molecule type" value="Genomic_DNA"/>
</dbReference>
<dbReference type="EC" id="6.3.2.10" evidence="10 11"/>
<evidence type="ECO:0000259" key="12">
    <source>
        <dbReference type="Pfam" id="PF01225"/>
    </source>
</evidence>
<evidence type="ECO:0000256" key="4">
    <source>
        <dbReference type="ARBA" id="ARBA00022741"/>
    </source>
</evidence>
<dbReference type="Gene3D" id="3.90.190.20">
    <property type="entry name" value="Mur ligase, C-terminal domain"/>
    <property type="match status" value="1"/>
</dbReference>
<dbReference type="AlphaFoldDB" id="A0A8J6UET5"/>
<dbReference type="NCBIfam" id="TIGR01143">
    <property type="entry name" value="murF"/>
    <property type="match status" value="1"/>
</dbReference>
<feature type="domain" description="Mur ligase central" evidence="14">
    <location>
        <begin position="106"/>
        <end position="295"/>
    </location>
</feature>
<keyword evidence="6 10" id="KW-0133">Cell shape</keyword>
<dbReference type="GO" id="GO:0005737">
    <property type="term" value="C:cytoplasm"/>
    <property type="evidence" value="ECO:0007669"/>
    <property type="project" value="UniProtKB-SubCell"/>
</dbReference>
<feature type="domain" description="Mur ligase N-terminal catalytic" evidence="12">
    <location>
        <begin position="25"/>
        <end position="72"/>
    </location>
</feature>
<evidence type="ECO:0000256" key="3">
    <source>
        <dbReference type="ARBA" id="ARBA00022618"/>
    </source>
</evidence>
<dbReference type="Pfam" id="PF08245">
    <property type="entry name" value="Mur_ligase_M"/>
    <property type="match status" value="1"/>
</dbReference>
<dbReference type="GO" id="GO:0071555">
    <property type="term" value="P:cell wall organization"/>
    <property type="evidence" value="ECO:0007669"/>
    <property type="project" value="UniProtKB-KW"/>
</dbReference>
<dbReference type="SUPFAM" id="SSF53244">
    <property type="entry name" value="MurD-like peptide ligases, peptide-binding domain"/>
    <property type="match status" value="1"/>
</dbReference>
<dbReference type="Gene3D" id="3.40.1390.10">
    <property type="entry name" value="MurE/MurF, N-terminal domain"/>
    <property type="match status" value="1"/>
</dbReference>
<dbReference type="InterPro" id="IPR013221">
    <property type="entry name" value="Mur_ligase_cen"/>
</dbReference>
<dbReference type="PANTHER" id="PTHR43024">
    <property type="entry name" value="UDP-N-ACETYLMURAMOYL-TRIPEPTIDE--D-ALANYL-D-ALANINE LIGASE"/>
    <property type="match status" value="1"/>
</dbReference>
<dbReference type="Proteomes" id="UP000638014">
    <property type="component" value="Unassembled WGS sequence"/>
</dbReference>
<evidence type="ECO:0000313" key="15">
    <source>
        <dbReference type="EMBL" id="MBD1389954.1"/>
    </source>
</evidence>
<comment type="pathway">
    <text evidence="10 11">Cell wall biogenesis; peptidoglycan biosynthesis.</text>
</comment>
<evidence type="ECO:0000256" key="8">
    <source>
        <dbReference type="ARBA" id="ARBA00023306"/>
    </source>
</evidence>
<evidence type="ECO:0000259" key="13">
    <source>
        <dbReference type="Pfam" id="PF02875"/>
    </source>
</evidence>
<dbReference type="InterPro" id="IPR000713">
    <property type="entry name" value="Mur_ligase_N"/>
</dbReference>
<dbReference type="SUPFAM" id="SSF63418">
    <property type="entry name" value="MurE/MurF N-terminal domain"/>
    <property type="match status" value="1"/>
</dbReference>
<dbReference type="GO" id="GO:0008360">
    <property type="term" value="P:regulation of cell shape"/>
    <property type="evidence" value="ECO:0007669"/>
    <property type="project" value="UniProtKB-KW"/>
</dbReference>
<keyword evidence="3 10" id="KW-0132">Cell division</keyword>
<feature type="binding site" evidence="10">
    <location>
        <begin position="108"/>
        <end position="114"/>
    </location>
    <ligand>
        <name>ATP</name>
        <dbReference type="ChEBI" id="CHEBI:30616"/>
    </ligand>
</feature>
<comment type="catalytic activity">
    <reaction evidence="10 11">
        <text>D-alanyl-D-alanine + UDP-N-acetyl-alpha-D-muramoyl-L-alanyl-gamma-D-glutamyl-meso-2,6-diaminopimelate + ATP = UDP-N-acetyl-alpha-D-muramoyl-L-alanyl-gamma-D-glutamyl-meso-2,6-diaminopimeloyl-D-alanyl-D-alanine + ADP + phosphate + H(+)</text>
        <dbReference type="Rhea" id="RHEA:28374"/>
        <dbReference type="ChEBI" id="CHEBI:15378"/>
        <dbReference type="ChEBI" id="CHEBI:30616"/>
        <dbReference type="ChEBI" id="CHEBI:43474"/>
        <dbReference type="ChEBI" id="CHEBI:57822"/>
        <dbReference type="ChEBI" id="CHEBI:61386"/>
        <dbReference type="ChEBI" id="CHEBI:83905"/>
        <dbReference type="ChEBI" id="CHEBI:456216"/>
        <dbReference type="EC" id="6.3.2.10"/>
    </reaction>
</comment>
<comment type="caution">
    <text evidence="15">The sequence shown here is derived from an EMBL/GenBank/DDBJ whole genome shotgun (WGS) entry which is preliminary data.</text>
</comment>
<comment type="subcellular location">
    <subcellularLocation>
        <location evidence="10 11">Cytoplasm</location>
    </subcellularLocation>
</comment>
<dbReference type="Pfam" id="PF01225">
    <property type="entry name" value="Mur_ligase"/>
    <property type="match status" value="1"/>
</dbReference>
<evidence type="ECO:0000259" key="14">
    <source>
        <dbReference type="Pfam" id="PF08245"/>
    </source>
</evidence>
<keyword evidence="4 10" id="KW-0547">Nucleotide-binding</keyword>
<evidence type="ECO:0000256" key="1">
    <source>
        <dbReference type="ARBA" id="ARBA00022490"/>
    </source>
</evidence>
<dbReference type="InterPro" id="IPR004101">
    <property type="entry name" value="Mur_ligase_C"/>
</dbReference>
<evidence type="ECO:0000256" key="2">
    <source>
        <dbReference type="ARBA" id="ARBA00022598"/>
    </source>
</evidence>
<organism evidence="15 16">
    <name type="scientific">Neiella litorisoli</name>
    <dbReference type="NCBI Taxonomy" id="2771431"/>
    <lineage>
        <taxon>Bacteria</taxon>
        <taxon>Pseudomonadati</taxon>
        <taxon>Pseudomonadota</taxon>
        <taxon>Gammaproteobacteria</taxon>
        <taxon>Alteromonadales</taxon>
        <taxon>Echinimonadaceae</taxon>
        <taxon>Neiella</taxon>
    </lineage>
</organism>
<keyword evidence="9 10" id="KW-0961">Cell wall biogenesis/degradation</keyword>
<evidence type="ECO:0000313" key="16">
    <source>
        <dbReference type="Proteomes" id="UP000638014"/>
    </source>
</evidence>